<dbReference type="GO" id="GO:0003677">
    <property type="term" value="F:DNA binding"/>
    <property type="evidence" value="ECO:0007669"/>
    <property type="project" value="UniProtKB-KW"/>
</dbReference>
<feature type="domain" description="HTH marR-type" evidence="5">
    <location>
        <begin position="18"/>
        <end position="152"/>
    </location>
</feature>
<protein>
    <submittedName>
        <fullName evidence="6">Multiple antibiotic resistance protein marR</fullName>
    </submittedName>
</protein>
<dbReference type="EMBL" id="CAACXN010000010">
    <property type="protein sequence ID" value="VEW10804.1"/>
    <property type="molecule type" value="Genomic_DNA"/>
</dbReference>
<evidence type="ECO:0000313" key="6">
    <source>
        <dbReference type="EMBL" id="VEW10804.1"/>
    </source>
</evidence>
<organism evidence="6 7">
    <name type="scientific">Brevibacterium casei</name>
    <dbReference type="NCBI Taxonomy" id="33889"/>
    <lineage>
        <taxon>Bacteria</taxon>
        <taxon>Bacillati</taxon>
        <taxon>Actinomycetota</taxon>
        <taxon>Actinomycetes</taxon>
        <taxon>Micrococcales</taxon>
        <taxon>Brevibacteriaceae</taxon>
        <taxon>Brevibacterium</taxon>
    </lineage>
</organism>
<keyword evidence="2" id="KW-0238">DNA-binding</keyword>
<dbReference type="PANTHER" id="PTHR33164">
    <property type="entry name" value="TRANSCRIPTIONAL REGULATOR, MARR FAMILY"/>
    <property type="match status" value="1"/>
</dbReference>
<name>A0A449CZL1_9MICO</name>
<accession>A0A449CZL1</accession>
<dbReference type="PROSITE" id="PS50995">
    <property type="entry name" value="HTH_MARR_2"/>
    <property type="match status" value="1"/>
</dbReference>
<evidence type="ECO:0000256" key="4">
    <source>
        <dbReference type="SAM" id="MobiDB-lite"/>
    </source>
</evidence>
<proteinExistence type="predicted"/>
<sequence>MDKTTPVSSMIRQNGPIKIAAWRLMMEKYQDFMTRFEHEFRARHELSANEFDVLINASAAAQVRQRDLLHSLVISRSALSRLLGKLEGRGLVTQEPDPEDQRGVLVTLSEAGAELCAEAAETNGEIILAAFSGLTDGEADEDLRARVQNLPSGVNKAGFSWEFAGTTGPRRGSSRAPPFPRKRRLR</sequence>
<dbReference type="RefSeq" id="WP_190246587.1">
    <property type="nucleotide sequence ID" value="NZ_CAACXN010000010.1"/>
</dbReference>
<evidence type="ECO:0000256" key="3">
    <source>
        <dbReference type="ARBA" id="ARBA00023163"/>
    </source>
</evidence>
<reference evidence="6 7" key="1">
    <citation type="submission" date="2019-02" db="EMBL/GenBank/DDBJ databases">
        <authorList>
            <consortium name="Pathogen Informatics"/>
        </authorList>
    </citation>
    <scope>NUCLEOTIDE SEQUENCE [LARGE SCALE GENOMIC DNA]</scope>
    <source>
        <strain evidence="6 7">3012STDY7078520</strain>
    </source>
</reference>
<dbReference type="PRINTS" id="PR00598">
    <property type="entry name" value="HTHMARR"/>
</dbReference>
<dbReference type="InterPro" id="IPR039422">
    <property type="entry name" value="MarR/SlyA-like"/>
</dbReference>
<keyword evidence="1" id="KW-0805">Transcription regulation</keyword>
<gene>
    <name evidence="6" type="primary">marR_1</name>
    <name evidence="6" type="ORF">NCTC12391_00378</name>
</gene>
<dbReference type="GO" id="GO:0003700">
    <property type="term" value="F:DNA-binding transcription factor activity"/>
    <property type="evidence" value="ECO:0007669"/>
    <property type="project" value="InterPro"/>
</dbReference>
<feature type="region of interest" description="Disordered" evidence="4">
    <location>
        <begin position="161"/>
        <end position="186"/>
    </location>
</feature>
<dbReference type="Pfam" id="PF01047">
    <property type="entry name" value="MarR"/>
    <property type="match status" value="1"/>
</dbReference>
<dbReference type="InterPro" id="IPR036388">
    <property type="entry name" value="WH-like_DNA-bd_sf"/>
</dbReference>
<dbReference type="PROSITE" id="PS01117">
    <property type="entry name" value="HTH_MARR_1"/>
    <property type="match status" value="1"/>
</dbReference>
<dbReference type="PANTHER" id="PTHR33164:SF99">
    <property type="entry name" value="MARR FAMILY REGULATORY PROTEIN"/>
    <property type="match status" value="1"/>
</dbReference>
<dbReference type="GO" id="GO:0006950">
    <property type="term" value="P:response to stress"/>
    <property type="evidence" value="ECO:0007669"/>
    <property type="project" value="TreeGrafter"/>
</dbReference>
<keyword evidence="3" id="KW-0804">Transcription</keyword>
<dbReference type="SUPFAM" id="SSF46785">
    <property type="entry name" value="Winged helix' DNA-binding domain"/>
    <property type="match status" value="1"/>
</dbReference>
<dbReference type="SMART" id="SM00347">
    <property type="entry name" value="HTH_MARR"/>
    <property type="match status" value="1"/>
</dbReference>
<evidence type="ECO:0000256" key="1">
    <source>
        <dbReference type="ARBA" id="ARBA00023015"/>
    </source>
</evidence>
<evidence type="ECO:0000256" key="2">
    <source>
        <dbReference type="ARBA" id="ARBA00023125"/>
    </source>
</evidence>
<dbReference type="AlphaFoldDB" id="A0A449CZL1"/>
<dbReference type="InterPro" id="IPR023187">
    <property type="entry name" value="Tscrpt_reg_MarR-type_CS"/>
</dbReference>
<dbReference type="Proteomes" id="UP000386281">
    <property type="component" value="Unassembled WGS sequence"/>
</dbReference>
<evidence type="ECO:0000313" key="7">
    <source>
        <dbReference type="Proteomes" id="UP000386281"/>
    </source>
</evidence>
<dbReference type="InterPro" id="IPR036390">
    <property type="entry name" value="WH_DNA-bd_sf"/>
</dbReference>
<evidence type="ECO:0000259" key="5">
    <source>
        <dbReference type="PROSITE" id="PS50995"/>
    </source>
</evidence>
<dbReference type="InterPro" id="IPR000835">
    <property type="entry name" value="HTH_MarR-typ"/>
</dbReference>
<dbReference type="Gene3D" id="1.10.10.10">
    <property type="entry name" value="Winged helix-like DNA-binding domain superfamily/Winged helix DNA-binding domain"/>
    <property type="match status" value="1"/>
</dbReference>